<gene>
    <name evidence="7" type="ORF">METZ01_LOCUS229980</name>
</gene>
<reference evidence="7" key="1">
    <citation type="submission" date="2018-05" db="EMBL/GenBank/DDBJ databases">
        <authorList>
            <person name="Lanie J.A."/>
            <person name="Ng W.-L."/>
            <person name="Kazmierczak K.M."/>
            <person name="Andrzejewski T.M."/>
            <person name="Davidsen T.M."/>
            <person name="Wayne K.J."/>
            <person name="Tettelin H."/>
            <person name="Glass J.I."/>
            <person name="Rusch D."/>
            <person name="Podicherti R."/>
            <person name="Tsui H.-C.T."/>
            <person name="Winkler M.E."/>
        </authorList>
    </citation>
    <scope>NUCLEOTIDE SEQUENCE</scope>
</reference>
<evidence type="ECO:0000256" key="2">
    <source>
        <dbReference type="ARBA" id="ARBA00022729"/>
    </source>
</evidence>
<dbReference type="InterPro" id="IPR032831">
    <property type="entry name" value="LptM_cons"/>
</dbReference>
<keyword evidence="4" id="KW-0564">Palmitate</keyword>
<keyword evidence="5" id="KW-0998">Cell outer membrane</keyword>
<evidence type="ECO:0000256" key="4">
    <source>
        <dbReference type="ARBA" id="ARBA00023139"/>
    </source>
</evidence>
<keyword evidence="6" id="KW-0449">Lipoprotein</keyword>
<keyword evidence="3" id="KW-0472">Membrane</keyword>
<accession>A0A382GPR5</accession>
<evidence type="ECO:0000256" key="3">
    <source>
        <dbReference type="ARBA" id="ARBA00023136"/>
    </source>
</evidence>
<proteinExistence type="predicted"/>
<keyword evidence="2" id="KW-0732">Signal</keyword>
<evidence type="ECO:0000313" key="7">
    <source>
        <dbReference type="EMBL" id="SVB77126.1"/>
    </source>
</evidence>
<comment type="subcellular location">
    <subcellularLocation>
        <location evidence="1">Cell outer membrane</location>
        <topology evidence="1">Lipid-anchor</topology>
    </subcellularLocation>
</comment>
<protein>
    <submittedName>
        <fullName evidence="7">Uncharacterized protein</fullName>
    </submittedName>
</protein>
<sequence length="44" mass="4724">MRNLLKLAVIVSFVITLSACGRMGDLIPVEETENESVTAISSTD</sequence>
<dbReference type="NCBIfam" id="NF047847">
    <property type="entry name" value="SS_mature_LptM"/>
    <property type="match status" value="1"/>
</dbReference>
<evidence type="ECO:0000256" key="5">
    <source>
        <dbReference type="ARBA" id="ARBA00023237"/>
    </source>
</evidence>
<dbReference type="PROSITE" id="PS51257">
    <property type="entry name" value="PROKAR_LIPOPROTEIN"/>
    <property type="match status" value="1"/>
</dbReference>
<organism evidence="7">
    <name type="scientific">marine metagenome</name>
    <dbReference type="NCBI Taxonomy" id="408172"/>
    <lineage>
        <taxon>unclassified sequences</taxon>
        <taxon>metagenomes</taxon>
        <taxon>ecological metagenomes</taxon>
    </lineage>
</organism>
<evidence type="ECO:0000256" key="6">
    <source>
        <dbReference type="ARBA" id="ARBA00023288"/>
    </source>
</evidence>
<evidence type="ECO:0000256" key="1">
    <source>
        <dbReference type="ARBA" id="ARBA00004459"/>
    </source>
</evidence>
<dbReference type="EMBL" id="UINC01056737">
    <property type="protein sequence ID" value="SVB77126.1"/>
    <property type="molecule type" value="Genomic_DNA"/>
</dbReference>
<name>A0A382GPR5_9ZZZZ</name>
<dbReference type="AlphaFoldDB" id="A0A382GPR5"/>